<dbReference type="AlphaFoldDB" id="A0A2T0XNX1"/>
<dbReference type="EMBL" id="QPIZ01000020">
    <property type="protein sequence ID" value="RCW30862.1"/>
    <property type="molecule type" value="Genomic_DNA"/>
</dbReference>
<comment type="subcellular location">
    <subcellularLocation>
        <location evidence="2">Cell membrane</location>
        <topology evidence="2">Lipid-anchor</topology>
    </subcellularLocation>
</comment>
<name>A0A2T0XNX1_9BACT</name>
<dbReference type="Gene3D" id="2.20.200.10">
    <property type="entry name" value="Outer membrane efflux proteins (OEP)"/>
    <property type="match status" value="1"/>
</dbReference>
<protein>
    <submittedName>
        <fullName evidence="4">NodT family efflux transporter outer membrane factor (OMF) lipoprotein</fullName>
    </submittedName>
</protein>
<dbReference type="OrthoDB" id="9770517at2"/>
<keyword evidence="2 4" id="KW-0449">Lipoprotein</keyword>
<dbReference type="PANTHER" id="PTHR30203:SF33">
    <property type="entry name" value="BLR4455 PROTEIN"/>
    <property type="match status" value="1"/>
</dbReference>
<accession>A0A2T0XNX1</accession>
<dbReference type="InterPro" id="IPR003423">
    <property type="entry name" value="OMP_efflux"/>
</dbReference>
<dbReference type="Proteomes" id="UP000252733">
    <property type="component" value="Unassembled WGS sequence"/>
</dbReference>
<dbReference type="STRING" id="1168289.GCA_000259075_02704"/>
<evidence type="ECO:0000256" key="1">
    <source>
        <dbReference type="ARBA" id="ARBA00007613"/>
    </source>
</evidence>
<keyword evidence="5" id="KW-1185">Reference proteome</keyword>
<proteinExistence type="inferred from homology"/>
<evidence type="ECO:0000256" key="3">
    <source>
        <dbReference type="SAM" id="Coils"/>
    </source>
</evidence>
<dbReference type="GO" id="GO:0015562">
    <property type="term" value="F:efflux transmembrane transporter activity"/>
    <property type="evidence" value="ECO:0007669"/>
    <property type="project" value="InterPro"/>
</dbReference>
<evidence type="ECO:0000313" key="5">
    <source>
        <dbReference type="Proteomes" id="UP000252733"/>
    </source>
</evidence>
<keyword evidence="2" id="KW-0472">Membrane</keyword>
<dbReference type="Pfam" id="PF02321">
    <property type="entry name" value="OEP"/>
    <property type="match status" value="2"/>
</dbReference>
<feature type="coiled-coil region" evidence="3">
    <location>
        <begin position="370"/>
        <end position="397"/>
    </location>
</feature>
<dbReference type="Gene3D" id="1.20.1600.10">
    <property type="entry name" value="Outer membrane efflux proteins (OEP)"/>
    <property type="match status" value="1"/>
</dbReference>
<keyword evidence="2" id="KW-0812">Transmembrane</keyword>
<sequence>MEHTRYFTILIVFLLLFTGCSPKTSEVLLPDDALVEFSQSGEIEISDNWWEAFKDQQLNDLVDSALNANYDVQTAWYRLREAEAIARQARSSFFPQVDGSGRGQVIDTDVSGQSEVYELGLSAGYELDLWGKVRSEARAQSYRQQASFYDFQATALLLSAQVVKGWFDLLEARQQVALARDQRQTNEKMLELLQTRFQNGLGNLADVLRQQQLMESTREQEIVAETRLQIIHNRLSVLLGKQPQKQDVMDLDHLVFPDLPPLPKTGMPAELIRRRPDIQRSMALLKASDQDLASSISNLFPRISISASLSTESPNAEDLFDDWVRSLAGSVLAPVFYGNRLQAEKDQAEAVRNQRIYEYGQTVLSAFQDVEDALVEEKQQQRRLQSIEKQYELAQSATEQVRSSYFNGVGNYLDVLDAMDTQQNLRRQYLSETLTLLKYRIDLYQALAGGFDTDFSVEE</sequence>
<evidence type="ECO:0000256" key="2">
    <source>
        <dbReference type="RuleBase" id="RU362097"/>
    </source>
</evidence>
<keyword evidence="2" id="KW-0564">Palmitate</keyword>
<evidence type="ECO:0000313" key="4">
    <source>
        <dbReference type="EMBL" id="RCW30862.1"/>
    </source>
</evidence>
<keyword evidence="3" id="KW-0175">Coiled coil</keyword>
<dbReference type="PROSITE" id="PS51257">
    <property type="entry name" value="PROKAR_LIPOPROTEIN"/>
    <property type="match status" value="1"/>
</dbReference>
<organism evidence="4 5">
    <name type="scientific">Marinilabilia salmonicolor</name>
    <dbReference type="NCBI Taxonomy" id="989"/>
    <lineage>
        <taxon>Bacteria</taxon>
        <taxon>Pseudomonadati</taxon>
        <taxon>Bacteroidota</taxon>
        <taxon>Bacteroidia</taxon>
        <taxon>Marinilabiliales</taxon>
        <taxon>Marinilabiliaceae</taxon>
        <taxon>Marinilabilia</taxon>
    </lineage>
</organism>
<dbReference type="NCBIfam" id="TIGR01845">
    <property type="entry name" value="outer_NodT"/>
    <property type="match status" value="1"/>
</dbReference>
<dbReference type="GO" id="GO:0005886">
    <property type="term" value="C:plasma membrane"/>
    <property type="evidence" value="ECO:0007669"/>
    <property type="project" value="UniProtKB-SubCell"/>
</dbReference>
<comment type="similarity">
    <text evidence="1 2">Belongs to the outer membrane factor (OMF) (TC 1.B.17) family.</text>
</comment>
<gene>
    <name evidence="4" type="ORF">DFO77_12080</name>
</gene>
<dbReference type="SUPFAM" id="SSF56954">
    <property type="entry name" value="Outer membrane efflux proteins (OEP)"/>
    <property type="match status" value="1"/>
</dbReference>
<dbReference type="RefSeq" id="WP_106152596.1">
    <property type="nucleotide sequence ID" value="NZ_PVTS01000005.1"/>
</dbReference>
<reference evidence="4 5" key="1">
    <citation type="submission" date="2018-07" db="EMBL/GenBank/DDBJ databases">
        <title>Freshwater and sediment microbial communities from various areas in North America, analyzing microbe dynamics in response to fracking.</title>
        <authorList>
            <person name="Lamendella R."/>
        </authorList>
    </citation>
    <scope>NUCLEOTIDE SEQUENCE [LARGE SCALE GENOMIC DNA]</scope>
    <source>
        <strain evidence="4 5">160A</strain>
    </source>
</reference>
<dbReference type="InterPro" id="IPR010131">
    <property type="entry name" value="MdtP/NodT-like"/>
</dbReference>
<comment type="caution">
    <text evidence="4">The sequence shown here is derived from an EMBL/GenBank/DDBJ whole genome shotgun (WGS) entry which is preliminary data.</text>
</comment>
<keyword evidence="2" id="KW-1134">Transmembrane beta strand</keyword>
<dbReference type="PANTHER" id="PTHR30203">
    <property type="entry name" value="OUTER MEMBRANE CATION EFFLUX PROTEIN"/>
    <property type="match status" value="1"/>
</dbReference>